<dbReference type="EMBL" id="MCFC01000020">
    <property type="protein sequence ID" value="ORY30331.1"/>
    <property type="molecule type" value="Genomic_DNA"/>
</dbReference>
<dbReference type="InterPro" id="IPR038919">
    <property type="entry name" value="STB2/STB2"/>
</dbReference>
<gene>
    <name evidence="4" type="ORF">BCR39DRAFT_564873</name>
</gene>
<sequence>MAKQQISNGNGNGILLNSPTSPSTSQLSGTLPSPPLSPRVSEGQTKVQGLLIPTDRNRDELESKWLPRLGRLRVLKEVVLTGYSLFSLRTWYLSRTHWSLSIVTQTGKPTEQVSVYLIVPSLELSEHAGMLELASAIQSLSNETHATPRKTDYGTLLVATPSAFGQDAFPIPGGDFRQARPYLVVNTDLRRLGCGGRAAMGMERPISTVRRKFIELYRLPAPPSAQTTVSPTTSPTRSTDGFNSPHPILSDPFTGMLTEMVRLVQAALAIWGLYGPDREEQEIDGLFCDETKAAIFGWRRLMGMEHEESMRLEKETSGGCIDPKTLAALLGSITSVRYQLAALGVEKLPKDPFTSVKRFLHAWQSHQVMVGRGADKVRFLTVASIRALHTHYLNERTRSPADALKVHRLLAHATSSLSANLKGGAAEDTPLRKREHHLRFSRDSLPEDSDNESGVGLIVPEGQVGPVAPPDVITTDLEAYTKGILKSREKDWDVMGARRVAELWNGHTAENFGSAKRSHSRGMLRRRTASHDPVGNDDASDGSGPKGAFEKIARTGHALRGGFGLVSRRNTAYETSDSDTGAGPGPNSLKQSLIRRKQNTVPTVIEPWLSTSPSLNMSMRNLDRSGTRPAFLSATSRPASKRPSINTNMSGDASDAISRVSHRTASPSEDRASFVARSMSDRALAWRDRGRTTAMLRTSSDGADVMIEEGGMEWEVVNPHGTGRGQSERYEHVELKRRHSLQDRTEYKNMRILSITDTNREHLAVDVQMCRIVLEMRERERQLATKEQELQILEKAVYTASDDLIAVHRARQQIISRLTEKAQVVQRDLQKTLDDVDDDHALQWASKKIQYYLSEDTNMNEVMWSLRDLRKRWEEARAGVRQRAEGTENGNAVQGGGGRRWYWFW</sequence>
<dbReference type="STRING" id="71784.A0A1Y2B663"/>
<evidence type="ECO:0000313" key="5">
    <source>
        <dbReference type="Proteomes" id="UP000193986"/>
    </source>
</evidence>
<evidence type="ECO:0000256" key="2">
    <source>
        <dbReference type="SAM" id="MobiDB-lite"/>
    </source>
</evidence>
<dbReference type="AlphaFoldDB" id="A0A1Y2B663"/>
<dbReference type="PANTHER" id="PTHR31011">
    <property type="entry name" value="PROTEIN STB2-RELATED"/>
    <property type="match status" value="1"/>
</dbReference>
<dbReference type="InterPro" id="IPR059025">
    <property type="entry name" value="STB6_N"/>
</dbReference>
<comment type="caution">
    <text evidence="4">The sequence shown here is derived from an EMBL/GenBank/DDBJ whole genome shotgun (WGS) entry which is preliminary data.</text>
</comment>
<evidence type="ECO:0000256" key="1">
    <source>
        <dbReference type="SAM" id="Coils"/>
    </source>
</evidence>
<feature type="region of interest" description="Disordered" evidence="2">
    <location>
        <begin position="572"/>
        <end position="597"/>
    </location>
</feature>
<dbReference type="OrthoDB" id="19806at2759"/>
<feature type="compositionally biased region" description="Low complexity" evidence="2">
    <location>
        <begin position="224"/>
        <end position="239"/>
    </location>
</feature>
<name>A0A1Y2B663_9TREE</name>
<keyword evidence="5" id="KW-1185">Reference proteome</keyword>
<dbReference type="PANTHER" id="PTHR31011:SF2">
    <property type="entry name" value="PROTEIN STB2-RELATED"/>
    <property type="match status" value="1"/>
</dbReference>
<feature type="compositionally biased region" description="Low complexity" evidence="2">
    <location>
        <begin position="1"/>
        <end position="31"/>
    </location>
</feature>
<evidence type="ECO:0000259" key="3">
    <source>
        <dbReference type="Pfam" id="PF25995"/>
    </source>
</evidence>
<feature type="region of interest" description="Disordered" evidence="2">
    <location>
        <begin position="1"/>
        <end position="45"/>
    </location>
</feature>
<proteinExistence type="predicted"/>
<dbReference type="InParanoid" id="A0A1Y2B663"/>
<dbReference type="Proteomes" id="UP000193986">
    <property type="component" value="Unassembled WGS sequence"/>
</dbReference>
<feature type="compositionally biased region" description="Polar residues" evidence="2">
    <location>
        <begin position="633"/>
        <end position="651"/>
    </location>
</feature>
<organism evidence="4 5">
    <name type="scientific">Naematelia encephala</name>
    <dbReference type="NCBI Taxonomy" id="71784"/>
    <lineage>
        <taxon>Eukaryota</taxon>
        <taxon>Fungi</taxon>
        <taxon>Dikarya</taxon>
        <taxon>Basidiomycota</taxon>
        <taxon>Agaricomycotina</taxon>
        <taxon>Tremellomycetes</taxon>
        <taxon>Tremellales</taxon>
        <taxon>Naemateliaceae</taxon>
        <taxon>Naematelia</taxon>
    </lineage>
</organism>
<feature type="coiled-coil region" evidence="1">
    <location>
        <begin position="776"/>
        <end position="835"/>
    </location>
</feature>
<feature type="region of interest" description="Disordered" evidence="2">
    <location>
        <begin position="620"/>
        <end position="674"/>
    </location>
</feature>
<feature type="region of interest" description="Disordered" evidence="2">
    <location>
        <begin position="512"/>
        <end position="549"/>
    </location>
</feature>
<feature type="region of interest" description="Disordered" evidence="2">
    <location>
        <begin position="224"/>
        <end position="245"/>
    </location>
</feature>
<feature type="domain" description="STB6-like N-terminal" evidence="3">
    <location>
        <begin position="75"/>
        <end position="192"/>
    </location>
</feature>
<feature type="compositionally biased region" description="Basic residues" evidence="2">
    <location>
        <begin position="516"/>
        <end position="528"/>
    </location>
</feature>
<keyword evidence="1" id="KW-0175">Coiled coil</keyword>
<accession>A0A1Y2B663</accession>
<protein>
    <recommendedName>
        <fullName evidence="3">STB6-like N-terminal domain-containing protein</fullName>
    </recommendedName>
</protein>
<reference evidence="4 5" key="1">
    <citation type="submission" date="2016-07" db="EMBL/GenBank/DDBJ databases">
        <title>Pervasive Adenine N6-methylation of Active Genes in Fungi.</title>
        <authorList>
            <consortium name="DOE Joint Genome Institute"/>
            <person name="Mondo S.J."/>
            <person name="Dannebaum R.O."/>
            <person name="Kuo R.C."/>
            <person name="Labutti K."/>
            <person name="Haridas S."/>
            <person name="Kuo A."/>
            <person name="Salamov A."/>
            <person name="Ahrendt S.R."/>
            <person name="Lipzen A."/>
            <person name="Sullivan W."/>
            <person name="Andreopoulos W.B."/>
            <person name="Clum A."/>
            <person name="Lindquist E."/>
            <person name="Daum C."/>
            <person name="Ramamoorthy G.K."/>
            <person name="Gryganskyi A."/>
            <person name="Culley D."/>
            <person name="Magnuson J.K."/>
            <person name="James T.Y."/>
            <person name="O'Malley M.A."/>
            <person name="Stajich J.E."/>
            <person name="Spatafora J.W."/>
            <person name="Visel A."/>
            <person name="Grigoriev I.V."/>
        </authorList>
    </citation>
    <scope>NUCLEOTIDE SEQUENCE [LARGE SCALE GENOMIC DNA]</scope>
    <source>
        <strain evidence="4 5">68-887.2</strain>
    </source>
</reference>
<dbReference type="Pfam" id="PF25995">
    <property type="entry name" value="STB6_N"/>
    <property type="match status" value="1"/>
</dbReference>
<evidence type="ECO:0000313" key="4">
    <source>
        <dbReference type="EMBL" id="ORY30331.1"/>
    </source>
</evidence>
<dbReference type="GO" id="GO:0070822">
    <property type="term" value="C:Sin3-type complex"/>
    <property type="evidence" value="ECO:0007669"/>
    <property type="project" value="TreeGrafter"/>
</dbReference>